<dbReference type="eggNOG" id="COG0524">
    <property type="taxonomic scope" value="Bacteria"/>
</dbReference>
<dbReference type="GO" id="GO:0005524">
    <property type="term" value="F:ATP binding"/>
    <property type="evidence" value="ECO:0007669"/>
    <property type="project" value="UniProtKB-KW"/>
</dbReference>
<dbReference type="InterPro" id="IPR002173">
    <property type="entry name" value="Carboh/pur_kinase_PfkB_CS"/>
</dbReference>
<evidence type="ECO:0000259" key="6">
    <source>
        <dbReference type="Pfam" id="PF00294"/>
    </source>
</evidence>
<evidence type="ECO:0000256" key="1">
    <source>
        <dbReference type="ARBA" id="ARBA00010688"/>
    </source>
</evidence>
<dbReference type="RefSeq" id="WP_040135280.1">
    <property type="nucleotide sequence ID" value="NZ_CP009889.1"/>
</dbReference>
<feature type="domain" description="Carbohydrate kinase PfkB" evidence="6">
    <location>
        <begin position="9"/>
        <end position="311"/>
    </location>
</feature>
<comment type="similarity">
    <text evidence="1">Belongs to the carbohydrate kinase PfkB family.</text>
</comment>
<dbReference type="STRING" id="1348114.OM33_16805"/>
<keyword evidence="8" id="KW-1185">Reference proteome</keyword>
<dbReference type="Gene3D" id="3.40.1190.20">
    <property type="match status" value="1"/>
</dbReference>
<dbReference type="OrthoDB" id="9779730at2"/>
<keyword evidence="5" id="KW-0067">ATP-binding</keyword>
<accession>A0A0A7ELE6</accession>
<dbReference type="PROSITE" id="PS00584">
    <property type="entry name" value="PFKB_KINASES_2"/>
    <property type="match status" value="1"/>
</dbReference>
<dbReference type="Pfam" id="PF00294">
    <property type="entry name" value="PfkB"/>
    <property type="match status" value="1"/>
</dbReference>
<dbReference type="HOGENOM" id="CLU_027634_6_1_6"/>
<dbReference type="InterPro" id="IPR011611">
    <property type="entry name" value="PfkB_dom"/>
</dbReference>
<proteinExistence type="inferred from homology"/>
<organism evidence="7 8">
    <name type="scientific">Pseudoalteromonas piratica</name>
    <dbReference type="NCBI Taxonomy" id="1348114"/>
    <lineage>
        <taxon>Bacteria</taxon>
        <taxon>Pseudomonadati</taxon>
        <taxon>Pseudomonadota</taxon>
        <taxon>Gammaproteobacteria</taxon>
        <taxon>Alteromonadales</taxon>
        <taxon>Pseudoalteromonadaceae</taxon>
        <taxon>Pseudoalteromonas</taxon>
    </lineage>
</organism>
<dbReference type="EMBL" id="CP009889">
    <property type="protein sequence ID" value="AIY66777.1"/>
    <property type="molecule type" value="Genomic_DNA"/>
</dbReference>
<sequence>MSTHSKSQLTCFGEALIDLLPHDGEALLPIVGGAPANVAVGFAKLGGKSVFLGGLSQDPFGHKIENTLQHYGVDTQFCVKVNDANTALAVVQLDQYKERQFSFYRDNTADIKVEIDAFDSVSWPENGIFHFCSNTLTDPDISQVHMALLKRAKMHNQLISYDVNLRLNLWLDLTLLPERVERCYLHCDIIKFSQEELDYLCQLGNISCKRYCDWLLSLGVKVIIVSNGKEPVHVITKKSELFVDTPEITVADTTGAGDSLISGFLFYLSNNELDICTLTENTHELKQAIEFAIKCGAYTCTEIGAMPALPTLDKIV</sequence>
<name>A0A0A7ELE6_9GAMM</name>
<dbReference type="PANTHER" id="PTHR43085:SF1">
    <property type="entry name" value="PSEUDOURIDINE KINASE-RELATED"/>
    <property type="match status" value="1"/>
</dbReference>
<dbReference type="KEGG" id="pseo:OM33_16805"/>
<evidence type="ECO:0000256" key="3">
    <source>
        <dbReference type="ARBA" id="ARBA00022741"/>
    </source>
</evidence>
<dbReference type="InterPro" id="IPR050306">
    <property type="entry name" value="PfkB_Carbo_kinase"/>
</dbReference>
<keyword evidence="2" id="KW-0808">Transferase</keyword>
<evidence type="ECO:0000256" key="4">
    <source>
        <dbReference type="ARBA" id="ARBA00022777"/>
    </source>
</evidence>
<dbReference type="AlphaFoldDB" id="A0A0A7ELE6"/>
<evidence type="ECO:0000256" key="2">
    <source>
        <dbReference type="ARBA" id="ARBA00022679"/>
    </source>
</evidence>
<dbReference type="PANTHER" id="PTHR43085">
    <property type="entry name" value="HEXOKINASE FAMILY MEMBER"/>
    <property type="match status" value="1"/>
</dbReference>
<dbReference type="GO" id="GO:0016301">
    <property type="term" value="F:kinase activity"/>
    <property type="evidence" value="ECO:0007669"/>
    <property type="project" value="UniProtKB-KW"/>
</dbReference>
<dbReference type="Proteomes" id="UP000030341">
    <property type="component" value="Chromosome 2"/>
</dbReference>
<evidence type="ECO:0000313" key="7">
    <source>
        <dbReference type="EMBL" id="AIY66777.1"/>
    </source>
</evidence>
<keyword evidence="4 7" id="KW-0418">Kinase</keyword>
<reference evidence="7 8" key="1">
    <citation type="submission" date="2014-11" db="EMBL/GenBank/DDBJ databases">
        <title>Complete Genome Sequence of Pseudoalteromonas sp. Strain OCN003 Isolated from Kaneohe Bay, Oahu, Hawaii.</title>
        <authorList>
            <person name="Beurmann S."/>
            <person name="Videau P."/>
            <person name="Ushijima B."/>
            <person name="Smith A.M."/>
            <person name="Aeby G.S."/>
            <person name="Callahan S.M."/>
            <person name="Belcaid M."/>
        </authorList>
    </citation>
    <scope>NUCLEOTIDE SEQUENCE [LARGE SCALE GENOMIC DNA]</scope>
    <source>
        <strain evidence="7 8">OCN003</strain>
    </source>
</reference>
<dbReference type="SUPFAM" id="SSF53613">
    <property type="entry name" value="Ribokinase-like"/>
    <property type="match status" value="1"/>
</dbReference>
<dbReference type="InterPro" id="IPR029056">
    <property type="entry name" value="Ribokinase-like"/>
</dbReference>
<evidence type="ECO:0000256" key="5">
    <source>
        <dbReference type="ARBA" id="ARBA00022840"/>
    </source>
</evidence>
<protein>
    <submittedName>
        <fullName evidence="7">Fructokinase</fullName>
    </submittedName>
</protein>
<keyword evidence="3" id="KW-0547">Nucleotide-binding</keyword>
<evidence type="ECO:0000313" key="8">
    <source>
        <dbReference type="Proteomes" id="UP000030341"/>
    </source>
</evidence>
<dbReference type="CDD" id="cd01167">
    <property type="entry name" value="bac_FRK"/>
    <property type="match status" value="1"/>
</dbReference>
<gene>
    <name evidence="7" type="ORF">OM33_16805</name>
</gene>